<feature type="domain" description="PASTA" evidence="13">
    <location>
        <begin position="382"/>
        <end position="446"/>
    </location>
</feature>
<dbReference type="OrthoDB" id="9769043at2"/>
<feature type="region of interest" description="Disordered" evidence="10">
    <location>
        <begin position="444"/>
        <end position="469"/>
    </location>
</feature>
<dbReference type="EC" id="2.7.11.1" evidence="1"/>
<dbReference type="PROSITE" id="PS50011">
    <property type="entry name" value="PROTEIN_KINASE_DOM"/>
    <property type="match status" value="1"/>
</dbReference>
<dbReference type="PROSITE" id="PS51178">
    <property type="entry name" value="PASTA"/>
    <property type="match status" value="1"/>
</dbReference>
<dbReference type="Pfam" id="PF03793">
    <property type="entry name" value="PASTA"/>
    <property type="match status" value="1"/>
</dbReference>
<dbReference type="EMBL" id="SDPU01000032">
    <property type="protein sequence ID" value="RYU10268.1"/>
    <property type="molecule type" value="Genomic_DNA"/>
</dbReference>
<keyword evidence="15" id="KW-1185">Reference proteome</keyword>
<feature type="compositionally biased region" description="Basic and acidic residues" evidence="10">
    <location>
        <begin position="388"/>
        <end position="407"/>
    </location>
</feature>
<sequence>MTQAPHDAAPRYRLDARIATGGMGEVWRATDTVLHREVALKILKHEYADDPTFRTRFQAEARHAASLHHPGVAAVFDFGELPPEQMADGTGVPRPYLVMELVPGQPLSALLRKGTPMDPGTAADLVAQAADAVAAAHALGIVHRDMKPANLLVTPEGRVKITDFGIARAISGAAVTQTGQVLGTPAYLSPEQAEGKPATEASDIYSLGIVLYECLAGRRPFDSANPVGTAIAHLREEPPPLPDGVPDHLRQATAVALAKDPAQRFATMSAFAGALRGTETVAAPAPAAAAVDADPTATRVMAVPPAAPATPTAATRRRRAPAWLPWVLAAAAVLAVVLLVALLGGSADDPDRSGSDSGPGGTSASTSPSATPSATQEPAPSTVEVDADDYRGQPKDTAKAALEDLGLKVKEQRVENDGSLTPDTVLDVAPVGTLEEGTEVTLTVAGPAPKPTHEAPGHSKGKGPKKDKD</sequence>
<evidence type="ECO:0000256" key="8">
    <source>
        <dbReference type="ARBA" id="ARBA00047899"/>
    </source>
</evidence>
<keyword evidence="3" id="KW-0808">Transferase</keyword>
<dbReference type="PANTHER" id="PTHR43289:SF6">
    <property type="entry name" value="SERINE_THREONINE-PROTEIN KINASE NEKL-3"/>
    <property type="match status" value="1"/>
</dbReference>
<keyword evidence="6 14" id="KW-0418">Kinase</keyword>
<dbReference type="PANTHER" id="PTHR43289">
    <property type="entry name" value="MITOGEN-ACTIVATED PROTEIN KINASE KINASE KINASE 20-RELATED"/>
    <property type="match status" value="1"/>
</dbReference>
<feature type="compositionally biased region" description="Low complexity" evidence="10">
    <location>
        <begin position="362"/>
        <end position="375"/>
    </location>
</feature>
<evidence type="ECO:0000259" key="12">
    <source>
        <dbReference type="PROSITE" id="PS50011"/>
    </source>
</evidence>
<evidence type="ECO:0000256" key="7">
    <source>
        <dbReference type="ARBA" id="ARBA00022840"/>
    </source>
</evidence>
<evidence type="ECO:0000256" key="1">
    <source>
        <dbReference type="ARBA" id="ARBA00012513"/>
    </source>
</evidence>
<organism evidence="14 15">
    <name type="scientific">Nocardioides iriomotensis</name>
    <dbReference type="NCBI Taxonomy" id="715784"/>
    <lineage>
        <taxon>Bacteria</taxon>
        <taxon>Bacillati</taxon>
        <taxon>Actinomycetota</taxon>
        <taxon>Actinomycetes</taxon>
        <taxon>Propionibacteriales</taxon>
        <taxon>Nocardioidaceae</taxon>
        <taxon>Nocardioides</taxon>
    </lineage>
</organism>
<dbReference type="InterPro" id="IPR005543">
    <property type="entry name" value="PASTA_dom"/>
</dbReference>
<evidence type="ECO:0000313" key="15">
    <source>
        <dbReference type="Proteomes" id="UP000291189"/>
    </source>
</evidence>
<proteinExistence type="predicted"/>
<dbReference type="CDD" id="cd14014">
    <property type="entry name" value="STKc_PknB_like"/>
    <property type="match status" value="1"/>
</dbReference>
<reference evidence="14 15" key="1">
    <citation type="submission" date="2019-01" db="EMBL/GenBank/DDBJ databases">
        <title>Nocardioides guangzhouensis sp. nov., an actinobacterium isolated from soil.</title>
        <authorList>
            <person name="Fu Y."/>
            <person name="Cai Y."/>
            <person name="Lin Z."/>
            <person name="Chen P."/>
        </authorList>
    </citation>
    <scope>NUCLEOTIDE SEQUENCE [LARGE SCALE GENOMIC DNA]</scope>
    <source>
        <strain evidence="14 15">NBRC 105384</strain>
    </source>
</reference>
<dbReference type="CDD" id="cd06577">
    <property type="entry name" value="PASTA_pknB"/>
    <property type="match status" value="1"/>
</dbReference>
<evidence type="ECO:0000256" key="10">
    <source>
        <dbReference type="SAM" id="MobiDB-lite"/>
    </source>
</evidence>
<dbReference type="Gene3D" id="3.30.10.20">
    <property type="match status" value="1"/>
</dbReference>
<keyword evidence="2 14" id="KW-0723">Serine/threonine-protein kinase</keyword>
<keyword evidence="7" id="KW-0067">ATP-binding</keyword>
<dbReference type="Gene3D" id="3.30.200.20">
    <property type="entry name" value="Phosphorylase Kinase, domain 1"/>
    <property type="match status" value="1"/>
</dbReference>
<dbReference type="RefSeq" id="WP_129988704.1">
    <property type="nucleotide sequence ID" value="NZ_SDPU01000032.1"/>
</dbReference>
<dbReference type="InterPro" id="IPR008271">
    <property type="entry name" value="Ser/Thr_kinase_AS"/>
</dbReference>
<evidence type="ECO:0000259" key="13">
    <source>
        <dbReference type="PROSITE" id="PS51178"/>
    </source>
</evidence>
<accession>A0A4Q5IYE1</accession>
<dbReference type="FunFam" id="1.10.510.10:FF:000021">
    <property type="entry name" value="Serine/threonine protein kinase"/>
    <property type="match status" value="1"/>
</dbReference>
<dbReference type="PROSITE" id="PS00108">
    <property type="entry name" value="PROTEIN_KINASE_ST"/>
    <property type="match status" value="1"/>
</dbReference>
<evidence type="ECO:0000256" key="6">
    <source>
        <dbReference type="ARBA" id="ARBA00022777"/>
    </source>
</evidence>
<keyword evidence="11" id="KW-0472">Membrane</keyword>
<dbReference type="Gene3D" id="1.10.510.10">
    <property type="entry name" value="Transferase(Phosphotransferase) domain 1"/>
    <property type="match status" value="1"/>
</dbReference>
<dbReference type="Pfam" id="PF00069">
    <property type="entry name" value="Pkinase"/>
    <property type="match status" value="1"/>
</dbReference>
<dbReference type="GO" id="GO:0004674">
    <property type="term" value="F:protein serine/threonine kinase activity"/>
    <property type="evidence" value="ECO:0007669"/>
    <property type="project" value="UniProtKB-KW"/>
</dbReference>
<evidence type="ECO:0000256" key="4">
    <source>
        <dbReference type="ARBA" id="ARBA00022737"/>
    </source>
</evidence>
<feature type="region of interest" description="Disordered" evidence="10">
    <location>
        <begin position="346"/>
        <end position="407"/>
    </location>
</feature>
<comment type="catalytic activity">
    <reaction evidence="9">
        <text>L-seryl-[protein] + ATP = O-phospho-L-seryl-[protein] + ADP + H(+)</text>
        <dbReference type="Rhea" id="RHEA:17989"/>
        <dbReference type="Rhea" id="RHEA-COMP:9863"/>
        <dbReference type="Rhea" id="RHEA-COMP:11604"/>
        <dbReference type="ChEBI" id="CHEBI:15378"/>
        <dbReference type="ChEBI" id="CHEBI:29999"/>
        <dbReference type="ChEBI" id="CHEBI:30616"/>
        <dbReference type="ChEBI" id="CHEBI:83421"/>
        <dbReference type="ChEBI" id="CHEBI:456216"/>
        <dbReference type="EC" id="2.7.11.1"/>
    </reaction>
</comment>
<evidence type="ECO:0000256" key="5">
    <source>
        <dbReference type="ARBA" id="ARBA00022741"/>
    </source>
</evidence>
<dbReference type="InterPro" id="IPR000719">
    <property type="entry name" value="Prot_kinase_dom"/>
</dbReference>
<keyword evidence="4" id="KW-0677">Repeat</keyword>
<dbReference type="FunFam" id="3.30.200.20:FF:000035">
    <property type="entry name" value="Serine/threonine protein kinase Stk1"/>
    <property type="match status" value="1"/>
</dbReference>
<dbReference type="AlphaFoldDB" id="A0A4Q5IYE1"/>
<keyword evidence="5" id="KW-0547">Nucleotide-binding</keyword>
<evidence type="ECO:0000256" key="3">
    <source>
        <dbReference type="ARBA" id="ARBA00022679"/>
    </source>
</evidence>
<dbReference type="Proteomes" id="UP000291189">
    <property type="component" value="Unassembled WGS sequence"/>
</dbReference>
<dbReference type="InterPro" id="IPR011009">
    <property type="entry name" value="Kinase-like_dom_sf"/>
</dbReference>
<evidence type="ECO:0000256" key="2">
    <source>
        <dbReference type="ARBA" id="ARBA00022527"/>
    </source>
</evidence>
<comment type="catalytic activity">
    <reaction evidence="8">
        <text>L-threonyl-[protein] + ATP = O-phospho-L-threonyl-[protein] + ADP + H(+)</text>
        <dbReference type="Rhea" id="RHEA:46608"/>
        <dbReference type="Rhea" id="RHEA-COMP:11060"/>
        <dbReference type="Rhea" id="RHEA-COMP:11605"/>
        <dbReference type="ChEBI" id="CHEBI:15378"/>
        <dbReference type="ChEBI" id="CHEBI:30013"/>
        <dbReference type="ChEBI" id="CHEBI:30616"/>
        <dbReference type="ChEBI" id="CHEBI:61977"/>
        <dbReference type="ChEBI" id="CHEBI:456216"/>
        <dbReference type="EC" id="2.7.11.1"/>
    </reaction>
</comment>
<keyword evidence="11" id="KW-1133">Transmembrane helix</keyword>
<name>A0A4Q5IYE1_9ACTN</name>
<dbReference type="SMART" id="SM00740">
    <property type="entry name" value="PASTA"/>
    <property type="match status" value="1"/>
</dbReference>
<dbReference type="SMART" id="SM00220">
    <property type="entry name" value="S_TKc"/>
    <property type="match status" value="1"/>
</dbReference>
<gene>
    <name evidence="14" type="ORF">ETU37_17950</name>
</gene>
<feature type="transmembrane region" description="Helical" evidence="11">
    <location>
        <begin position="323"/>
        <end position="343"/>
    </location>
</feature>
<dbReference type="SUPFAM" id="SSF56112">
    <property type="entry name" value="Protein kinase-like (PK-like)"/>
    <property type="match status" value="1"/>
</dbReference>
<evidence type="ECO:0000256" key="11">
    <source>
        <dbReference type="SAM" id="Phobius"/>
    </source>
</evidence>
<comment type="caution">
    <text evidence="14">The sequence shown here is derived from an EMBL/GenBank/DDBJ whole genome shotgun (WGS) entry which is preliminary data.</text>
</comment>
<keyword evidence="11" id="KW-0812">Transmembrane</keyword>
<feature type="domain" description="Protein kinase" evidence="12">
    <location>
        <begin position="12"/>
        <end position="281"/>
    </location>
</feature>
<protein>
    <recommendedName>
        <fullName evidence="1">non-specific serine/threonine protein kinase</fullName>
        <ecNumber evidence="1">2.7.11.1</ecNumber>
    </recommendedName>
</protein>
<evidence type="ECO:0000256" key="9">
    <source>
        <dbReference type="ARBA" id="ARBA00048679"/>
    </source>
</evidence>
<dbReference type="GO" id="GO:0045717">
    <property type="term" value="P:negative regulation of fatty acid biosynthetic process"/>
    <property type="evidence" value="ECO:0007669"/>
    <property type="project" value="UniProtKB-ARBA"/>
</dbReference>
<evidence type="ECO:0000313" key="14">
    <source>
        <dbReference type="EMBL" id="RYU10268.1"/>
    </source>
</evidence>
<dbReference type="GO" id="GO:0005524">
    <property type="term" value="F:ATP binding"/>
    <property type="evidence" value="ECO:0007669"/>
    <property type="project" value="UniProtKB-KW"/>
</dbReference>